<organism evidence="9 10">
    <name type="scientific">Cerrena zonata</name>
    <dbReference type="NCBI Taxonomy" id="2478898"/>
    <lineage>
        <taxon>Eukaryota</taxon>
        <taxon>Fungi</taxon>
        <taxon>Dikarya</taxon>
        <taxon>Basidiomycota</taxon>
        <taxon>Agaricomycotina</taxon>
        <taxon>Agaricomycetes</taxon>
        <taxon>Polyporales</taxon>
        <taxon>Cerrenaceae</taxon>
        <taxon>Cerrena</taxon>
    </lineage>
</organism>
<evidence type="ECO:0000256" key="5">
    <source>
        <dbReference type="ARBA" id="ARBA00022989"/>
    </source>
</evidence>
<gene>
    <name evidence="9" type="ORF">QCA50_005749</name>
</gene>
<keyword evidence="1" id="KW-0813">Transport</keyword>
<feature type="transmembrane region" description="Helical" evidence="7">
    <location>
        <begin position="480"/>
        <end position="500"/>
    </location>
</feature>
<comment type="caution">
    <text evidence="9">The sequence shown here is derived from an EMBL/GenBank/DDBJ whole genome shotgun (WGS) entry which is preliminary data.</text>
</comment>
<dbReference type="SUPFAM" id="SSF90123">
    <property type="entry name" value="ABC transporter transmembrane region"/>
    <property type="match status" value="1"/>
</dbReference>
<evidence type="ECO:0000256" key="1">
    <source>
        <dbReference type="ARBA" id="ARBA00022448"/>
    </source>
</evidence>
<evidence type="ECO:0000313" key="9">
    <source>
        <dbReference type="EMBL" id="KAK7690650.1"/>
    </source>
</evidence>
<evidence type="ECO:0000256" key="7">
    <source>
        <dbReference type="SAM" id="Phobius"/>
    </source>
</evidence>
<name>A0AAW0GHG8_9APHY</name>
<dbReference type="InterPro" id="IPR050173">
    <property type="entry name" value="ABC_transporter_C-like"/>
</dbReference>
<evidence type="ECO:0000256" key="4">
    <source>
        <dbReference type="ARBA" id="ARBA00022840"/>
    </source>
</evidence>
<dbReference type="GO" id="GO:0140359">
    <property type="term" value="F:ABC-type transporter activity"/>
    <property type="evidence" value="ECO:0007669"/>
    <property type="project" value="InterPro"/>
</dbReference>
<feature type="transmembrane region" description="Helical" evidence="7">
    <location>
        <begin position="90"/>
        <end position="110"/>
    </location>
</feature>
<feature type="transmembrane region" description="Helical" evidence="7">
    <location>
        <begin position="145"/>
        <end position="163"/>
    </location>
</feature>
<protein>
    <recommendedName>
        <fullName evidence="8">ABC transmembrane type-1 domain-containing protein</fullName>
    </recommendedName>
</protein>
<keyword evidence="2 7" id="KW-0812">Transmembrane</keyword>
<dbReference type="SUPFAM" id="SSF52540">
    <property type="entry name" value="P-loop containing nucleoside triphosphate hydrolases"/>
    <property type="match status" value="1"/>
</dbReference>
<evidence type="ECO:0000256" key="3">
    <source>
        <dbReference type="ARBA" id="ARBA00022741"/>
    </source>
</evidence>
<dbReference type="AlphaFoldDB" id="A0AAW0GHG8"/>
<feature type="transmembrane region" description="Helical" evidence="7">
    <location>
        <begin position="334"/>
        <end position="350"/>
    </location>
</feature>
<evidence type="ECO:0000313" key="10">
    <source>
        <dbReference type="Proteomes" id="UP001385951"/>
    </source>
</evidence>
<dbReference type="CDD" id="cd18596">
    <property type="entry name" value="ABC_6TM_VMR1_D1_like"/>
    <property type="match status" value="1"/>
</dbReference>
<dbReference type="EMBL" id="JASBNA010000006">
    <property type="protein sequence ID" value="KAK7690650.1"/>
    <property type="molecule type" value="Genomic_DNA"/>
</dbReference>
<dbReference type="Gene3D" id="1.20.1560.10">
    <property type="entry name" value="ABC transporter type 1, transmembrane domain"/>
    <property type="match status" value="1"/>
</dbReference>
<keyword evidence="3" id="KW-0547">Nucleotide-binding</keyword>
<keyword evidence="4" id="KW-0067">ATP-binding</keyword>
<proteinExistence type="predicted"/>
<feature type="transmembrane region" description="Helical" evidence="7">
    <location>
        <begin position="362"/>
        <end position="387"/>
    </location>
</feature>
<evidence type="ECO:0000256" key="6">
    <source>
        <dbReference type="ARBA" id="ARBA00023136"/>
    </source>
</evidence>
<dbReference type="PROSITE" id="PS50929">
    <property type="entry name" value="ABC_TM1F"/>
    <property type="match status" value="1"/>
</dbReference>
<dbReference type="Pfam" id="PF00664">
    <property type="entry name" value="ABC_membrane"/>
    <property type="match status" value="1"/>
</dbReference>
<reference evidence="9 10" key="1">
    <citation type="submission" date="2022-09" db="EMBL/GenBank/DDBJ databases">
        <authorList>
            <person name="Palmer J.M."/>
        </authorList>
    </citation>
    <scope>NUCLEOTIDE SEQUENCE [LARGE SCALE GENOMIC DNA]</scope>
    <source>
        <strain evidence="9 10">DSM 7382</strain>
    </source>
</reference>
<dbReference type="PANTHER" id="PTHR24223:SF356">
    <property type="entry name" value="ATP-BINDING CASSETTE TRANSPORTER ABC4"/>
    <property type="match status" value="1"/>
</dbReference>
<feature type="transmembrane region" description="Helical" evidence="7">
    <location>
        <begin position="116"/>
        <end position="138"/>
    </location>
</feature>
<keyword evidence="5 7" id="KW-1133">Transmembrane helix</keyword>
<keyword evidence="10" id="KW-1185">Reference proteome</keyword>
<feature type="transmembrane region" description="Helical" evidence="7">
    <location>
        <begin position="20"/>
        <end position="41"/>
    </location>
</feature>
<feature type="transmembrane region" description="Helical" evidence="7">
    <location>
        <begin position="183"/>
        <end position="203"/>
    </location>
</feature>
<dbReference type="GO" id="GO:0005524">
    <property type="term" value="F:ATP binding"/>
    <property type="evidence" value="ECO:0007669"/>
    <property type="project" value="UniProtKB-KW"/>
</dbReference>
<dbReference type="PANTHER" id="PTHR24223">
    <property type="entry name" value="ATP-BINDING CASSETTE SUB-FAMILY C"/>
    <property type="match status" value="1"/>
</dbReference>
<dbReference type="InterPro" id="IPR011527">
    <property type="entry name" value="ABC1_TM_dom"/>
</dbReference>
<feature type="domain" description="ABC transmembrane type-1" evidence="8">
    <location>
        <begin position="434"/>
        <end position="622"/>
    </location>
</feature>
<accession>A0AAW0GHG8</accession>
<dbReference type="Proteomes" id="UP001385951">
    <property type="component" value="Unassembled WGS sequence"/>
</dbReference>
<dbReference type="InterPro" id="IPR027417">
    <property type="entry name" value="P-loop_NTPase"/>
</dbReference>
<feature type="transmembrane region" description="Helical" evidence="7">
    <location>
        <begin position="567"/>
        <end position="585"/>
    </location>
</feature>
<keyword evidence="6 7" id="KW-0472">Membrane</keyword>
<evidence type="ECO:0000259" key="8">
    <source>
        <dbReference type="PROSITE" id="PS50929"/>
    </source>
</evidence>
<feature type="transmembrane region" description="Helical" evidence="7">
    <location>
        <begin position="300"/>
        <end position="322"/>
    </location>
</feature>
<dbReference type="InterPro" id="IPR036640">
    <property type="entry name" value="ABC1_TM_sf"/>
</dbReference>
<dbReference type="GO" id="GO:0016020">
    <property type="term" value="C:membrane"/>
    <property type="evidence" value="ECO:0007669"/>
    <property type="project" value="InterPro"/>
</dbReference>
<sequence length="746" mass="84075">MSILGLWRDVTSETQYSTETLSIPTVAAGLSCVTLLLQVFVTKFANRRLDTNGSGLELDGEQLNVSKSFSQRLVDTNGGTTILLFKLTRVVLCLALSVASLYTTISTWQIPSFSYSTIHAGLSITFMYTLVLATAVVFVTRHVKVVELHLSSVLLITWTTFAYRDIWPLATYTLTPEDSREGWLVWLKIGLLSFAAIVVPLFVPRKYIPFDPKNPMPVINPEQTTSLISFLSYAFMDSVIFKAWRVQHLTIDDLAPLPDEDGTKNLVDPGFKILDPLQSKNKQHLFWSLLKIFRRTYSEMTILLVFRAIIKGLSSFIAPYGLKRLLRHVDILKLLAYWPLIIIWVCSYLEDPIEESFVRPWVWILWLFLGPTMASIIAQWYSFIAVLEVSCSVPGPSHSAHIRAHSAYASQSRCYFPGGNDEGDGNTTSKSSSSLGKLLNLMTGDMDNLERGKDFLEIFFFCPMQVALSIYFLFKILGTSVIPGAVLMVVAVTVPGYFSTRIHSVQIEKMKKSDARVQSTTDAISVIRMVKLFGWEQKMSEQIDQKRVEELKLVRELKFLRSLNGSLNFLVRFSVTIFIFFVHAVVLKREFTASMVFSSLVVLEMLGDRLESFFQMVPSIVTAKVSLDRINDFIHGTELLDTYSTTNVDTEDVPEDDLTIHASRFTWTADEADNTPSSFSLDVPDVITFERNQVHLITGPTGCGKTSLLMALLGEMHRIPLSDNSKVNLPRADGVAYHAQEPWIFR</sequence>
<dbReference type="Gene3D" id="3.40.50.300">
    <property type="entry name" value="P-loop containing nucleotide triphosphate hydrolases"/>
    <property type="match status" value="1"/>
</dbReference>
<evidence type="ECO:0000256" key="2">
    <source>
        <dbReference type="ARBA" id="ARBA00022692"/>
    </source>
</evidence>